<accession>W4LD47</accession>
<dbReference type="EMBL" id="AZHW01000857">
    <property type="protein sequence ID" value="ETW95912.1"/>
    <property type="molecule type" value="Genomic_DNA"/>
</dbReference>
<keyword evidence="2" id="KW-1185">Reference proteome</keyword>
<organism evidence="1 2">
    <name type="scientific">Entotheonella factor</name>
    <dbReference type="NCBI Taxonomy" id="1429438"/>
    <lineage>
        <taxon>Bacteria</taxon>
        <taxon>Pseudomonadati</taxon>
        <taxon>Nitrospinota/Tectimicrobiota group</taxon>
        <taxon>Candidatus Tectimicrobiota</taxon>
        <taxon>Candidatus Entotheonellia</taxon>
        <taxon>Candidatus Entotheonellales</taxon>
        <taxon>Candidatus Entotheonellaceae</taxon>
        <taxon>Candidatus Entotheonella</taxon>
    </lineage>
</organism>
<proteinExistence type="predicted"/>
<gene>
    <name evidence="1" type="ORF">ETSY1_28690</name>
</gene>
<evidence type="ECO:0000313" key="1">
    <source>
        <dbReference type="EMBL" id="ETW95912.1"/>
    </source>
</evidence>
<dbReference type="Proteomes" id="UP000019141">
    <property type="component" value="Unassembled WGS sequence"/>
</dbReference>
<dbReference type="AlphaFoldDB" id="W4LD47"/>
<sequence length="50" mass="5664">MMDSYTRRLSLALLTGVILFGTGQWPRDAANISIFNAFFHPTTMPIITEF</sequence>
<comment type="caution">
    <text evidence="1">The sequence shown here is derived from an EMBL/GenBank/DDBJ whole genome shotgun (WGS) entry which is preliminary data.</text>
</comment>
<protein>
    <submittedName>
        <fullName evidence="1">Uncharacterized protein</fullName>
    </submittedName>
</protein>
<name>W4LD47_ENTF1</name>
<evidence type="ECO:0000313" key="2">
    <source>
        <dbReference type="Proteomes" id="UP000019141"/>
    </source>
</evidence>
<dbReference type="HOGENOM" id="CLU_3115773_0_0_7"/>
<reference evidence="1 2" key="1">
    <citation type="journal article" date="2014" name="Nature">
        <title>An environmental bacterial taxon with a large and distinct metabolic repertoire.</title>
        <authorList>
            <person name="Wilson M.C."/>
            <person name="Mori T."/>
            <person name="Ruckert C."/>
            <person name="Uria A.R."/>
            <person name="Helf M.J."/>
            <person name="Takada K."/>
            <person name="Gernert C."/>
            <person name="Steffens U.A."/>
            <person name="Heycke N."/>
            <person name="Schmitt S."/>
            <person name="Rinke C."/>
            <person name="Helfrich E.J."/>
            <person name="Brachmann A.O."/>
            <person name="Gurgui C."/>
            <person name="Wakimoto T."/>
            <person name="Kracht M."/>
            <person name="Crusemann M."/>
            <person name="Hentschel U."/>
            <person name="Abe I."/>
            <person name="Matsunaga S."/>
            <person name="Kalinowski J."/>
            <person name="Takeyama H."/>
            <person name="Piel J."/>
        </authorList>
    </citation>
    <scope>NUCLEOTIDE SEQUENCE [LARGE SCALE GENOMIC DNA]</scope>
    <source>
        <strain evidence="2">TSY1</strain>
    </source>
</reference>